<feature type="transmembrane region" description="Helical" evidence="2">
    <location>
        <begin position="286"/>
        <end position="311"/>
    </location>
</feature>
<feature type="transmembrane region" description="Helical" evidence="2">
    <location>
        <begin position="562"/>
        <end position="580"/>
    </location>
</feature>
<name>A0ABD3QS44_9STRA</name>
<evidence type="ECO:0000256" key="2">
    <source>
        <dbReference type="SAM" id="Phobius"/>
    </source>
</evidence>
<protein>
    <submittedName>
        <fullName evidence="3">Uncharacterized protein</fullName>
    </submittedName>
</protein>
<feature type="compositionally biased region" description="Polar residues" evidence="1">
    <location>
        <begin position="46"/>
        <end position="58"/>
    </location>
</feature>
<feature type="transmembrane region" description="Helical" evidence="2">
    <location>
        <begin position="511"/>
        <end position="533"/>
    </location>
</feature>
<gene>
    <name evidence="3" type="ORF">HJC23_007196</name>
</gene>
<reference evidence="3 4" key="1">
    <citation type="journal article" date="2020" name="G3 (Bethesda)">
        <title>Improved Reference Genome for Cyclotella cryptica CCMP332, a Model for Cell Wall Morphogenesis, Salinity Adaptation, and Lipid Production in Diatoms (Bacillariophyta).</title>
        <authorList>
            <person name="Roberts W.R."/>
            <person name="Downey K.M."/>
            <person name="Ruck E.C."/>
            <person name="Traller J.C."/>
            <person name="Alverson A.J."/>
        </authorList>
    </citation>
    <scope>NUCLEOTIDE SEQUENCE [LARGE SCALE GENOMIC DNA]</scope>
    <source>
        <strain evidence="3 4">CCMP332</strain>
    </source>
</reference>
<evidence type="ECO:0000313" key="3">
    <source>
        <dbReference type="EMBL" id="KAL3802371.1"/>
    </source>
</evidence>
<feature type="region of interest" description="Disordered" evidence="1">
    <location>
        <begin position="1"/>
        <end position="58"/>
    </location>
</feature>
<feature type="transmembrane region" description="Helical" evidence="2">
    <location>
        <begin position="410"/>
        <end position="430"/>
    </location>
</feature>
<feature type="transmembrane region" description="Helical" evidence="2">
    <location>
        <begin position="323"/>
        <end position="346"/>
    </location>
</feature>
<feature type="transmembrane region" description="Helical" evidence="2">
    <location>
        <begin position="366"/>
        <end position="389"/>
    </location>
</feature>
<proteinExistence type="predicted"/>
<comment type="caution">
    <text evidence="3">The sequence shown here is derived from an EMBL/GenBank/DDBJ whole genome shotgun (WGS) entry which is preliminary data.</text>
</comment>
<keyword evidence="2" id="KW-1133">Transmembrane helix</keyword>
<keyword evidence="4" id="KW-1185">Reference proteome</keyword>
<keyword evidence="2" id="KW-0472">Membrane</keyword>
<keyword evidence="2" id="KW-0812">Transmembrane</keyword>
<dbReference type="Proteomes" id="UP001516023">
    <property type="component" value="Unassembled WGS sequence"/>
</dbReference>
<evidence type="ECO:0000313" key="4">
    <source>
        <dbReference type="Proteomes" id="UP001516023"/>
    </source>
</evidence>
<organism evidence="3 4">
    <name type="scientific">Cyclotella cryptica</name>
    <dbReference type="NCBI Taxonomy" id="29204"/>
    <lineage>
        <taxon>Eukaryota</taxon>
        <taxon>Sar</taxon>
        <taxon>Stramenopiles</taxon>
        <taxon>Ochrophyta</taxon>
        <taxon>Bacillariophyta</taxon>
        <taxon>Coscinodiscophyceae</taxon>
        <taxon>Thalassiosirophycidae</taxon>
        <taxon>Stephanodiscales</taxon>
        <taxon>Stephanodiscaceae</taxon>
        <taxon>Cyclotella</taxon>
    </lineage>
</organism>
<dbReference type="AlphaFoldDB" id="A0ABD3QS44"/>
<dbReference type="PANTHER" id="PTHR34730:SF1">
    <property type="entry name" value="PARAQUAT-INDUCIBLE PROTEIN A"/>
    <property type="match status" value="1"/>
</dbReference>
<feature type="transmembrane region" description="Helical" evidence="2">
    <location>
        <begin position="473"/>
        <end position="499"/>
    </location>
</feature>
<dbReference type="PANTHER" id="PTHR34730">
    <property type="entry name" value="UNNAMED PRODUCT"/>
    <property type="match status" value="1"/>
</dbReference>
<accession>A0ABD3QS44</accession>
<sequence length="606" mass="65946">MDETVDCDNADVGAVNEMPSADADDVDDIQKEKKSQPNFAIPPNGATGNPSPQNRNINSHFNPRVGIVQTLSLVFNTALLVYAHLSLSAVIFSSRDPSITSSANVVSDNTFHSNLTSSTEGKCTEEDIEVWSMRGGEVNRPIDSNFCSRTYNNGACLIDAGCIATCFEQTYGYSSACSSCFADIPTCSISSGCTFICAEDSLGSECQQCNIPCIAEFNICSGLPEVENSTLSQGRNETDAKLSLESASNLEQCNTYDLGAINTWYIAYNLSFVKSIHDAWTGGAKLLAVIVVVFSGIWPYTKSIVLVIVWYLPMSSNKQASILLWLARLSSYTLVDVFAVIVVLVGVQLQLNVGGTQAVIRAEPRFGIIAFLIATVWQLVQVEVVKGMFEKKMLDGIDTQAKEKLLFKQVGVPIIILAASCALFVAGTVMEVVYFKSIDTSGVCIVSYNIVSLGNALVNEHSMTSNEAPGQTWILYLAYILLNVAFPVITHLLQVIMMFGHHRGEKIKQVFQWTAAIWYFACVEVSLLGIFAVCFKYDNLIMKIAGDSNSGFLDIESGLGPGFYILIAYSVAAGFLLYSLRHIPEKKVSLNACCEEENESSQIIPA</sequence>
<dbReference type="EMBL" id="JABMIG020000020">
    <property type="protein sequence ID" value="KAL3802371.1"/>
    <property type="molecule type" value="Genomic_DNA"/>
</dbReference>
<evidence type="ECO:0000256" key="1">
    <source>
        <dbReference type="SAM" id="MobiDB-lite"/>
    </source>
</evidence>